<dbReference type="GO" id="GO:0005737">
    <property type="term" value="C:cytoplasm"/>
    <property type="evidence" value="ECO:0007669"/>
    <property type="project" value="TreeGrafter"/>
</dbReference>
<dbReference type="RefSeq" id="XP_002420334.1">
    <property type="nucleotide sequence ID" value="XM_002420289.1"/>
</dbReference>
<dbReference type="Proteomes" id="UP000002605">
    <property type="component" value="Chromosome 5"/>
</dbReference>
<organism evidence="4 5">
    <name type="scientific">Candida dubliniensis (strain CD36 / ATCC MYA-646 / CBS 7987 / NCPF 3949 / NRRL Y-17841)</name>
    <name type="common">Yeast</name>
    <dbReference type="NCBI Taxonomy" id="573826"/>
    <lineage>
        <taxon>Eukaryota</taxon>
        <taxon>Fungi</taxon>
        <taxon>Dikarya</taxon>
        <taxon>Ascomycota</taxon>
        <taxon>Saccharomycotina</taxon>
        <taxon>Pichiomycetes</taxon>
        <taxon>Debaryomycetaceae</taxon>
        <taxon>Candida/Lodderomyces clade</taxon>
        <taxon>Candida</taxon>
    </lineage>
</organism>
<dbReference type="GO" id="GO:0005634">
    <property type="term" value="C:nucleus"/>
    <property type="evidence" value="ECO:0007669"/>
    <property type="project" value="TreeGrafter"/>
</dbReference>
<sequence>MIIIIIIHNTILQNPTTRNMDYRQIIKTSKLFQDISLSLENLQISTIRCLALGSPSESKNARFQLALLIELQHLFDAEVSLYDPVFNEKDCEILKDFTIEKEFSSDSSKTLYFLPHASLELTEEVLNTHQPKHFLANDVIAHTDRLTKKKLADNYPTLSIIVHLLGENKVDDGFTRVSRKRFKEPVIAYDIDSVYFDKVQISRYLHTNKNDAWGTSFSDLAYHHIC</sequence>
<dbReference type="AlphaFoldDB" id="B9WGX1"/>
<evidence type="ECO:0000313" key="5">
    <source>
        <dbReference type="Proteomes" id="UP000002605"/>
    </source>
</evidence>
<dbReference type="InterPro" id="IPR012942">
    <property type="entry name" value="SRR1-like"/>
</dbReference>
<proteinExistence type="inferred from homology"/>
<dbReference type="EMBL" id="FM992692">
    <property type="protein sequence ID" value="CAX41409.1"/>
    <property type="molecule type" value="Genomic_DNA"/>
</dbReference>
<dbReference type="CGD" id="CAL0000171005">
    <property type="gene designation" value="Cd36_50280"/>
</dbReference>
<accession>B9WGX1</accession>
<evidence type="ECO:0000259" key="2">
    <source>
        <dbReference type="Pfam" id="PF07985"/>
    </source>
</evidence>
<dbReference type="InterPro" id="IPR040044">
    <property type="entry name" value="SRR1L"/>
</dbReference>
<keyword evidence="5" id="KW-1185">Reference proteome</keyword>
<protein>
    <submittedName>
        <fullName evidence="4">Srr1-like protein, putative</fullName>
    </submittedName>
</protein>
<dbReference type="GeneID" id="8048053"/>
<dbReference type="Pfam" id="PF07985">
    <property type="entry name" value="SRR1"/>
    <property type="match status" value="1"/>
</dbReference>
<evidence type="ECO:0000313" key="3">
    <source>
        <dbReference type="CGD" id="CAL0000171005"/>
    </source>
</evidence>
<comment type="similarity">
    <text evidence="1">Belongs to the SRR1 family.</text>
</comment>
<feature type="domain" description="SRR1-like" evidence="2">
    <location>
        <begin position="38"/>
        <end position="223"/>
    </location>
</feature>
<name>B9WGX1_CANDC</name>
<dbReference type="HOGENOM" id="CLU_084828_0_0_1"/>
<dbReference type="OrthoDB" id="551431at2759"/>
<gene>
    <name evidence="3" type="ordered locus">Cd36_50280</name>
    <name evidence="4" type="ORF">CD36_50280</name>
</gene>
<dbReference type="PANTHER" id="PTHR28626:SF3">
    <property type="entry name" value="SRR1-LIKE PROTEIN"/>
    <property type="match status" value="1"/>
</dbReference>
<evidence type="ECO:0000256" key="1">
    <source>
        <dbReference type="ARBA" id="ARBA00009856"/>
    </source>
</evidence>
<dbReference type="eggNOG" id="KOG3131">
    <property type="taxonomic scope" value="Eukaryota"/>
</dbReference>
<reference evidence="4 5" key="1">
    <citation type="journal article" date="2009" name="Genome Res.">
        <title>Comparative genomics of the fungal pathogens Candida dubliniensis and Candida albicans.</title>
        <authorList>
            <person name="Jackson A.P."/>
            <person name="Gamble J.A."/>
            <person name="Yeomans T."/>
            <person name="Moran G.P."/>
            <person name="Saunders D."/>
            <person name="Harris D."/>
            <person name="Aslett M."/>
            <person name="Barrell J.F."/>
            <person name="Butler G."/>
            <person name="Citiulo F."/>
            <person name="Coleman D.C."/>
            <person name="de Groot P.W.J."/>
            <person name="Goodwin T.J."/>
            <person name="Quail M.A."/>
            <person name="McQuillan J."/>
            <person name="Munro C.A."/>
            <person name="Pain A."/>
            <person name="Poulter R.T."/>
            <person name="Rajandream M.A."/>
            <person name="Renauld H."/>
            <person name="Spiering M.J."/>
            <person name="Tivey A."/>
            <person name="Gow N.A.R."/>
            <person name="Barrell B."/>
            <person name="Sullivan D.J."/>
            <person name="Berriman M."/>
        </authorList>
    </citation>
    <scope>NUCLEOTIDE SEQUENCE [LARGE SCALE GENOMIC DNA]</scope>
    <source>
        <strain evidence="5">CD36 / ATCC MYA-646 / CBS 7987 / NCPF 3949 / NRRL Y-17841</strain>
    </source>
</reference>
<dbReference type="VEuPathDB" id="FungiDB:CD36_50280"/>
<dbReference type="PANTHER" id="PTHR28626">
    <property type="entry name" value="SRR1-LIKE PROTEIN"/>
    <property type="match status" value="1"/>
</dbReference>
<dbReference type="KEGG" id="cdu:CD36_50280"/>
<evidence type="ECO:0000313" key="4">
    <source>
        <dbReference type="EMBL" id="CAX41409.1"/>
    </source>
</evidence>